<keyword evidence="2" id="KW-0812">Transmembrane</keyword>
<protein>
    <submittedName>
        <fullName evidence="3">Uncharacterized protein</fullName>
    </submittedName>
</protein>
<feature type="transmembrane region" description="Helical" evidence="2">
    <location>
        <begin position="224"/>
        <end position="246"/>
    </location>
</feature>
<feature type="compositionally biased region" description="Polar residues" evidence="1">
    <location>
        <begin position="424"/>
        <end position="434"/>
    </location>
</feature>
<name>A0A8B6GTS8_MYTGA</name>
<keyword evidence="2" id="KW-0472">Membrane</keyword>
<evidence type="ECO:0000256" key="2">
    <source>
        <dbReference type="SAM" id="Phobius"/>
    </source>
</evidence>
<feature type="region of interest" description="Disordered" evidence="1">
    <location>
        <begin position="271"/>
        <end position="487"/>
    </location>
</feature>
<feature type="compositionally biased region" description="Basic residues" evidence="1">
    <location>
        <begin position="352"/>
        <end position="362"/>
    </location>
</feature>
<evidence type="ECO:0000313" key="3">
    <source>
        <dbReference type="EMBL" id="VDI68833.1"/>
    </source>
</evidence>
<evidence type="ECO:0000256" key="1">
    <source>
        <dbReference type="SAM" id="MobiDB-lite"/>
    </source>
</evidence>
<evidence type="ECO:0000313" key="4">
    <source>
        <dbReference type="Proteomes" id="UP000596742"/>
    </source>
</evidence>
<comment type="caution">
    <text evidence="3">The sequence shown here is derived from an EMBL/GenBank/DDBJ whole genome shotgun (WGS) entry which is preliminary data.</text>
</comment>
<dbReference type="OrthoDB" id="6149134at2759"/>
<reference evidence="3" key="1">
    <citation type="submission" date="2018-11" db="EMBL/GenBank/DDBJ databases">
        <authorList>
            <person name="Alioto T."/>
            <person name="Alioto T."/>
        </authorList>
    </citation>
    <scope>NUCLEOTIDE SEQUENCE</scope>
</reference>
<dbReference type="EMBL" id="UYJE01008966">
    <property type="protein sequence ID" value="VDI68833.1"/>
    <property type="molecule type" value="Genomic_DNA"/>
</dbReference>
<gene>
    <name evidence="3" type="ORF">MGAL_10B031064</name>
</gene>
<proteinExistence type="predicted"/>
<feature type="compositionally biased region" description="Basic and acidic residues" evidence="1">
    <location>
        <begin position="380"/>
        <end position="412"/>
    </location>
</feature>
<sequence>MNILYELSLLTVKVVWKADFPAFFGNITYLQCNIFDTADNCTQSTRQWIGGPRYRSLCHENKCDSSNKYEIMNQASCLYTLMIRNFTEQDVNCEYTCSYGVSRNRKNLTLDEERFIYIPQVEEIKEEVIEKYKTLNWKINITKVFPKPSCWTDLNGKSLTADIKISVTKPGFFYATDLQIDYNVSSCGIMNVYCHLGDYKMSIASKNIESCQGAIKSSSKNTTIVVVLIVSSLFCVGMVLLVYFYLKKKNNQCCYGRGDCNRTVMSYQQRKQHLRKATDAENEDMNDEDYKPSLNRKTIKSEIKAKAYRNVAQASRSRRHRQAVDSADDSPEKQPKRGKRRKNKSESEATSPKRKKGRKKNIKKEEDDEEQMEGVQSPTKSEKSIGDDNLHTRDQEINKSNQEEVGEREISHGDVLLHMPSFDTEPSTSGTQKSLPKKKLESPNVKKKVQKKKGGKGRMPSVKLQPLEKKTPKKKKIKKETTTEEKT</sequence>
<dbReference type="Proteomes" id="UP000596742">
    <property type="component" value="Unassembled WGS sequence"/>
</dbReference>
<dbReference type="AlphaFoldDB" id="A0A8B6GTS8"/>
<organism evidence="3 4">
    <name type="scientific">Mytilus galloprovincialis</name>
    <name type="common">Mediterranean mussel</name>
    <dbReference type="NCBI Taxonomy" id="29158"/>
    <lineage>
        <taxon>Eukaryota</taxon>
        <taxon>Metazoa</taxon>
        <taxon>Spiralia</taxon>
        <taxon>Lophotrochozoa</taxon>
        <taxon>Mollusca</taxon>
        <taxon>Bivalvia</taxon>
        <taxon>Autobranchia</taxon>
        <taxon>Pteriomorphia</taxon>
        <taxon>Mytilida</taxon>
        <taxon>Mytiloidea</taxon>
        <taxon>Mytilidae</taxon>
        <taxon>Mytilinae</taxon>
        <taxon>Mytilus</taxon>
    </lineage>
</organism>
<accession>A0A8B6GTS8</accession>
<feature type="compositionally biased region" description="Basic residues" evidence="1">
    <location>
        <begin position="445"/>
        <end position="456"/>
    </location>
</feature>
<keyword evidence="4" id="KW-1185">Reference proteome</keyword>
<keyword evidence="2" id="KW-1133">Transmembrane helix</keyword>